<dbReference type="Proteomes" id="UP001142372">
    <property type="component" value="Unassembled WGS sequence"/>
</dbReference>
<name>A0A9W6M0I1_9MICO</name>
<organism evidence="2 3">
    <name type="scientific">Leifsonia poae</name>
    <dbReference type="NCBI Taxonomy" id="110933"/>
    <lineage>
        <taxon>Bacteria</taxon>
        <taxon>Bacillati</taxon>
        <taxon>Actinomycetota</taxon>
        <taxon>Actinomycetes</taxon>
        <taxon>Micrococcales</taxon>
        <taxon>Microbacteriaceae</taxon>
        <taxon>Leifsonia</taxon>
    </lineage>
</organism>
<protein>
    <recommendedName>
        <fullName evidence="4">YdhG-like domain-containing protein</fullName>
    </recommendedName>
</protein>
<accession>A0A9W6M0I1</accession>
<feature type="compositionally biased region" description="Polar residues" evidence="1">
    <location>
        <begin position="1"/>
        <end position="17"/>
    </location>
</feature>
<proteinExistence type="predicted"/>
<keyword evidence="3" id="KW-1185">Reference proteome</keyword>
<dbReference type="EMBL" id="BSEN01000011">
    <property type="protein sequence ID" value="GLJ76757.1"/>
    <property type="molecule type" value="Genomic_DNA"/>
</dbReference>
<comment type="caution">
    <text evidence="2">The sequence shown here is derived from an EMBL/GenBank/DDBJ whole genome shotgun (WGS) entry which is preliminary data.</text>
</comment>
<dbReference type="AlphaFoldDB" id="A0A9W6M0I1"/>
<evidence type="ECO:0000256" key="1">
    <source>
        <dbReference type="SAM" id="MobiDB-lite"/>
    </source>
</evidence>
<feature type="compositionally biased region" description="Basic and acidic residues" evidence="1">
    <location>
        <begin position="21"/>
        <end position="33"/>
    </location>
</feature>
<sequence>MSPTNESAKAKTSSAPETFTAEERAAMKDRANEAKTSARRGKATPADDLADVFEKIGEMSEDDRAIAERIHALVTENAPELRAKLWYGQPAYAKDGKVVCFFQAASKFKTRYATLGFNETAALDDGTLWPVAFAVKGLTAADEKRIAALLKKAVG</sequence>
<dbReference type="SUPFAM" id="SSF159888">
    <property type="entry name" value="YdhG-like"/>
    <property type="match status" value="1"/>
</dbReference>
<reference evidence="2" key="1">
    <citation type="journal article" date="2014" name="Int. J. Syst. Evol. Microbiol.">
        <title>Complete genome sequence of Corynebacterium casei LMG S-19264T (=DSM 44701T), isolated from a smear-ripened cheese.</title>
        <authorList>
            <consortium name="US DOE Joint Genome Institute (JGI-PGF)"/>
            <person name="Walter F."/>
            <person name="Albersmeier A."/>
            <person name="Kalinowski J."/>
            <person name="Ruckert C."/>
        </authorList>
    </citation>
    <scope>NUCLEOTIDE SEQUENCE</scope>
    <source>
        <strain evidence="2">VKM Ac-1401</strain>
    </source>
</reference>
<reference evidence="2" key="2">
    <citation type="submission" date="2023-01" db="EMBL/GenBank/DDBJ databases">
        <authorList>
            <person name="Sun Q."/>
            <person name="Evtushenko L."/>
        </authorList>
    </citation>
    <scope>NUCLEOTIDE SEQUENCE</scope>
    <source>
        <strain evidence="2">VKM Ac-1401</strain>
    </source>
</reference>
<dbReference type="RefSeq" id="WP_271177417.1">
    <property type="nucleotide sequence ID" value="NZ_BAAAJO010000009.1"/>
</dbReference>
<dbReference type="Gene3D" id="3.90.1150.200">
    <property type="match status" value="1"/>
</dbReference>
<gene>
    <name evidence="2" type="ORF">GCM10017584_23310</name>
</gene>
<evidence type="ECO:0008006" key="4">
    <source>
        <dbReference type="Google" id="ProtNLM"/>
    </source>
</evidence>
<evidence type="ECO:0000313" key="2">
    <source>
        <dbReference type="EMBL" id="GLJ76757.1"/>
    </source>
</evidence>
<feature type="region of interest" description="Disordered" evidence="1">
    <location>
        <begin position="1"/>
        <end position="44"/>
    </location>
</feature>
<evidence type="ECO:0000313" key="3">
    <source>
        <dbReference type="Proteomes" id="UP001142372"/>
    </source>
</evidence>